<dbReference type="PANTHER" id="PTHR47707:SF1">
    <property type="entry name" value="NUDIX HYDROLASE FAMILY PROTEIN"/>
    <property type="match status" value="1"/>
</dbReference>
<keyword evidence="8" id="KW-0460">Magnesium</keyword>
<dbReference type="AlphaFoldDB" id="A0A9D1E3W4"/>
<sequence length="138" mass="16008">MQEKENGKTPKYTEVVAALIVKDGRYLICRRPYGKARGGLWEFVGGKVEKGETKQQALKRECMEELAAQIDVGEEFCSVTHVYPDLTVHLTVFYATLLQQPHMLEHMDMKWILRSQTDDFVFCPADKVILEKIKEEKW</sequence>
<dbReference type="GO" id="GO:0044716">
    <property type="term" value="F:8-oxo-GDP phosphatase activity"/>
    <property type="evidence" value="ECO:0007669"/>
    <property type="project" value="TreeGrafter"/>
</dbReference>
<evidence type="ECO:0000259" key="17">
    <source>
        <dbReference type="PROSITE" id="PS51462"/>
    </source>
</evidence>
<dbReference type="EMBL" id="DVHL01000025">
    <property type="protein sequence ID" value="HIR65814.1"/>
    <property type="molecule type" value="Genomic_DNA"/>
</dbReference>
<dbReference type="GO" id="GO:0035539">
    <property type="term" value="F:8-oxo-7,8-dihydrodeoxyguanosine triphosphate pyrophosphatase activity"/>
    <property type="evidence" value="ECO:0007669"/>
    <property type="project" value="UniProtKB-EC"/>
</dbReference>
<keyword evidence="7" id="KW-0378">Hydrolase</keyword>
<keyword evidence="4" id="KW-0235">DNA replication</keyword>
<dbReference type="GO" id="GO:0008413">
    <property type="term" value="F:8-oxo-7,8-dihydroguanosine triphosphate pyrophosphatase activity"/>
    <property type="evidence" value="ECO:0007669"/>
    <property type="project" value="TreeGrafter"/>
</dbReference>
<dbReference type="CDD" id="cd03425">
    <property type="entry name" value="NUDIX_MutT_NudA_like"/>
    <property type="match status" value="1"/>
</dbReference>
<keyword evidence="9" id="KW-0234">DNA repair</keyword>
<evidence type="ECO:0000313" key="19">
    <source>
        <dbReference type="Proteomes" id="UP000824200"/>
    </source>
</evidence>
<dbReference type="Gene3D" id="3.90.79.10">
    <property type="entry name" value="Nucleoside Triphosphate Pyrophosphohydrolase"/>
    <property type="match status" value="1"/>
</dbReference>
<name>A0A9D1E3W4_9BACT</name>
<gene>
    <name evidence="18" type="ORF">IAC95_02900</name>
</gene>
<keyword evidence="5" id="KW-0479">Metal-binding</keyword>
<comment type="cofactor">
    <cofactor evidence="1">
        <name>Mg(2+)</name>
        <dbReference type="ChEBI" id="CHEBI:18420"/>
    </cofactor>
</comment>
<evidence type="ECO:0000256" key="16">
    <source>
        <dbReference type="ARBA" id="ARBA00042798"/>
    </source>
</evidence>
<protein>
    <recommendedName>
        <fullName evidence="13">8-oxo-dGTP diphosphatase</fullName>
        <ecNumber evidence="12">3.6.1.55</ecNumber>
    </recommendedName>
    <alternativeName>
        <fullName evidence="16">7,8-dihydro-8-oxoguanine-triphosphatase</fullName>
    </alternativeName>
    <alternativeName>
        <fullName evidence="15">Mutator protein MutT</fullName>
    </alternativeName>
    <alternativeName>
        <fullName evidence="14">dGTP pyrophosphohydrolase</fullName>
    </alternativeName>
</protein>
<dbReference type="InterPro" id="IPR029119">
    <property type="entry name" value="MutY_C"/>
</dbReference>
<reference evidence="18" key="2">
    <citation type="journal article" date="2021" name="PeerJ">
        <title>Extensive microbial diversity within the chicken gut microbiome revealed by metagenomics and culture.</title>
        <authorList>
            <person name="Gilroy R."/>
            <person name="Ravi A."/>
            <person name="Getino M."/>
            <person name="Pursley I."/>
            <person name="Horton D.L."/>
            <person name="Alikhan N.F."/>
            <person name="Baker D."/>
            <person name="Gharbi K."/>
            <person name="Hall N."/>
            <person name="Watson M."/>
            <person name="Adriaenssens E.M."/>
            <person name="Foster-Nyarko E."/>
            <person name="Jarju S."/>
            <person name="Secka A."/>
            <person name="Antonio M."/>
            <person name="Oren A."/>
            <person name="Chaudhuri R.R."/>
            <person name="La Ragione R."/>
            <person name="Hildebrand F."/>
            <person name="Pallen M.J."/>
        </authorList>
    </citation>
    <scope>NUCLEOTIDE SEQUENCE</scope>
    <source>
        <strain evidence="18">CHK121-14286</strain>
    </source>
</reference>
<evidence type="ECO:0000256" key="8">
    <source>
        <dbReference type="ARBA" id="ARBA00022842"/>
    </source>
</evidence>
<keyword evidence="6" id="KW-0227">DNA damage</keyword>
<proteinExistence type="inferred from homology"/>
<dbReference type="InterPro" id="IPR047127">
    <property type="entry name" value="MutT-like"/>
</dbReference>
<evidence type="ECO:0000256" key="5">
    <source>
        <dbReference type="ARBA" id="ARBA00022723"/>
    </source>
</evidence>
<accession>A0A9D1E3W4</accession>
<dbReference type="GO" id="GO:0006260">
    <property type="term" value="P:DNA replication"/>
    <property type="evidence" value="ECO:0007669"/>
    <property type="project" value="UniProtKB-KW"/>
</dbReference>
<dbReference type="Proteomes" id="UP000824200">
    <property type="component" value="Unassembled WGS sequence"/>
</dbReference>
<comment type="catalytic activity">
    <reaction evidence="10">
        <text>8-oxo-dGTP + H2O = 8-oxo-dGMP + diphosphate + H(+)</text>
        <dbReference type="Rhea" id="RHEA:31575"/>
        <dbReference type="ChEBI" id="CHEBI:15377"/>
        <dbReference type="ChEBI" id="CHEBI:15378"/>
        <dbReference type="ChEBI" id="CHEBI:33019"/>
        <dbReference type="ChEBI" id="CHEBI:63224"/>
        <dbReference type="ChEBI" id="CHEBI:77896"/>
        <dbReference type="EC" id="3.6.1.55"/>
    </reaction>
</comment>
<dbReference type="EC" id="3.6.1.55" evidence="12"/>
<reference evidence="18" key="1">
    <citation type="submission" date="2020-10" db="EMBL/GenBank/DDBJ databases">
        <authorList>
            <person name="Gilroy R."/>
        </authorList>
    </citation>
    <scope>NUCLEOTIDE SEQUENCE</scope>
    <source>
        <strain evidence="18">CHK121-14286</strain>
    </source>
</reference>
<organism evidence="18 19">
    <name type="scientific">Candidatus Fimimonas gallinarum</name>
    <dbReference type="NCBI Taxonomy" id="2840821"/>
    <lineage>
        <taxon>Bacteria</taxon>
        <taxon>Pseudomonadati</taxon>
        <taxon>Myxococcota</taxon>
        <taxon>Myxococcia</taxon>
        <taxon>Myxococcales</taxon>
        <taxon>Cystobacterineae</taxon>
        <taxon>Myxococcaceae</taxon>
        <taxon>Myxococcaceae incertae sedis</taxon>
        <taxon>Candidatus Fimimonas</taxon>
    </lineage>
</organism>
<dbReference type="InterPro" id="IPR015797">
    <property type="entry name" value="NUDIX_hydrolase-like_dom_sf"/>
</dbReference>
<comment type="caution">
    <text evidence="18">The sequence shown here is derived from an EMBL/GenBank/DDBJ whole genome shotgun (WGS) entry which is preliminary data.</text>
</comment>
<evidence type="ECO:0000256" key="6">
    <source>
        <dbReference type="ARBA" id="ARBA00022763"/>
    </source>
</evidence>
<evidence type="ECO:0000256" key="9">
    <source>
        <dbReference type="ARBA" id="ARBA00023204"/>
    </source>
</evidence>
<evidence type="ECO:0000256" key="12">
    <source>
        <dbReference type="ARBA" id="ARBA00038905"/>
    </source>
</evidence>
<evidence type="ECO:0000256" key="3">
    <source>
        <dbReference type="ARBA" id="ARBA00022457"/>
    </source>
</evidence>
<comment type="catalytic activity">
    <reaction evidence="11">
        <text>8-oxo-GTP + H2O = 8-oxo-GMP + diphosphate + H(+)</text>
        <dbReference type="Rhea" id="RHEA:67616"/>
        <dbReference type="ChEBI" id="CHEBI:15377"/>
        <dbReference type="ChEBI" id="CHEBI:15378"/>
        <dbReference type="ChEBI" id="CHEBI:33019"/>
        <dbReference type="ChEBI" id="CHEBI:143553"/>
        <dbReference type="ChEBI" id="CHEBI:145694"/>
    </reaction>
</comment>
<dbReference type="GO" id="GO:0046872">
    <property type="term" value="F:metal ion binding"/>
    <property type="evidence" value="ECO:0007669"/>
    <property type="project" value="UniProtKB-KW"/>
</dbReference>
<dbReference type="PROSITE" id="PS51462">
    <property type="entry name" value="NUDIX"/>
    <property type="match status" value="1"/>
</dbReference>
<dbReference type="SUPFAM" id="SSF55811">
    <property type="entry name" value="Nudix"/>
    <property type="match status" value="1"/>
</dbReference>
<dbReference type="GO" id="GO:0044715">
    <property type="term" value="F:8-oxo-dGDP phosphatase activity"/>
    <property type="evidence" value="ECO:0007669"/>
    <property type="project" value="TreeGrafter"/>
</dbReference>
<keyword evidence="3" id="KW-0515">Mutator protein</keyword>
<dbReference type="Pfam" id="PF14815">
    <property type="entry name" value="NUDIX_4"/>
    <property type="match status" value="1"/>
</dbReference>
<dbReference type="InterPro" id="IPR000086">
    <property type="entry name" value="NUDIX_hydrolase_dom"/>
</dbReference>
<dbReference type="GO" id="GO:0006281">
    <property type="term" value="P:DNA repair"/>
    <property type="evidence" value="ECO:0007669"/>
    <property type="project" value="UniProtKB-KW"/>
</dbReference>
<evidence type="ECO:0000256" key="2">
    <source>
        <dbReference type="ARBA" id="ARBA00005582"/>
    </source>
</evidence>
<evidence type="ECO:0000256" key="14">
    <source>
        <dbReference type="ARBA" id="ARBA00041592"/>
    </source>
</evidence>
<evidence type="ECO:0000256" key="15">
    <source>
        <dbReference type="ARBA" id="ARBA00041979"/>
    </source>
</evidence>
<dbReference type="PANTHER" id="PTHR47707">
    <property type="entry name" value="8-OXO-DGTP DIPHOSPHATASE"/>
    <property type="match status" value="1"/>
</dbReference>
<evidence type="ECO:0000256" key="10">
    <source>
        <dbReference type="ARBA" id="ARBA00035861"/>
    </source>
</evidence>
<evidence type="ECO:0000313" key="18">
    <source>
        <dbReference type="EMBL" id="HIR65814.1"/>
    </source>
</evidence>
<evidence type="ECO:0000256" key="4">
    <source>
        <dbReference type="ARBA" id="ARBA00022705"/>
    </source>
</evidence>
<comment type="similarity">
    <text evidence="2">Belongs to the Nudix hydrolase family.</text>
</comment>
<feature type="domain" description="Nudix hydrolase" evidence="17">
    <location>
        <begin position="11"/>
        <end position="136"/>
    </location>
</feature>
<evidence type="ECO:0000256" key="11">
    <source>
        <dbReference type="ARBA" id="ARBA00036904"/>
    </source>
</evidence>
<evidence type="ECO:0000256" key="1">
    <source>
        <dbReference type="ARBA" id="ARBA00001946"/>
    </source>
</evidence>
<evidence type="ECO:0000256" key="13">
    <source>
        <dbReference type="ARBA" id="ARBA00040794"/>
    </source>
</evidence>
<evidence type="ECO:0000256" key="7">
    <source>
        <dbReference type="ARBA" id="ARBA00022801"/>
    </source>
</evidence>